<dbReference type="SMART" id="SM00490">
    <property type="entry name" value="HELICc"/>
    <property type="match status" value="1"/>
</dbReference>
<evidence type="ECO:0000256" key="7">
    <source>
        <dbReference type="ARBA" id="ARBA00047984"/>
    </source>
</evidence>
<evidence type="ECO:0000256" key="3">
    <source>
        <dbReference type="ARBA" id="ARBA00022801"/>
    </source>
</evidence>
<protein>
    <recommendedName>
        <fullName evidence="1">RNA helicase</fullName>
        <ecNumber evidence="1">3.6.4.13</ecNumber>
    </recommendedName>
</protein>
<evidence type="ECO:0000259" key="12">
    <source>
        <dbReference type="PROSITE" id="PS51195"/>
    </source>
</evidence>
<dbReference type="InterPro" id="IPR011545">
    <property type="entry name" value="DEAD/DEAH_box_helicase_dom"/>
</dbReference>
<keyword evidence="3" id="KW-0378">Hydrolase</keyword>
<comment type="caution">
    <text evidence="13">The sequence shown here is derived from an EMBL/GenBank/DDBJ whole genome shotgun (WGS) entry which is preliminary data.</text>
</comment>
<evidence type="ECO:0000256" key="2">
    <source>
        <dbReference type="ARBA" id="ARBA00022741"/>
    </source>
</evidence>
<dbReference type="Proteomes" id="UP001300502">
    <property type="component" value="Unassembled WGS sequence"/>
</dbReference>
<dbReference type="PANTHER" id="PTHR47958">
    <property type="entry name" value="ATP-DEPENDENT RNA HELICASE DBP3"/>
    <property type="match status" value="1"/>
</dbReference>
<keyword evidence="6" id="KW-0694">RNA-binding</keyword>
<dbReference type="InterPro" id="IPR027417">
    <property type="entry name" value="P-loop_NTPase"/>
</dbReference>
<keyword evidence="4" id="KW-0347">Helicase</keyword>
<evidence type="ECO:0000256" key="1">
    <source>
        <dbReference type="ARBA" id="ARBA00012552"/>
    </source>
</evidence>
<organism evidence="13 14">
    <name type="scientific">Galdieria yellowstonensis</name>
    <dbReference type="NCBI Taxonomy" id="3028027"/>
    <lineage>
        <taxon>Eukaryota</taxon>
        <taxon>Rhodophyta</taxon>
        <taxon>Bangiophyceae</taxon>
        <taxon>Galdieriales</taxon>
        <taxon>Galdieriaceae</taxon>
        <taxon>Galdieria</taxon>
    </lineage>
</organism>
<dbReference type="EC" id="3.6.4.13" evidence="1"/>
<dbReference type="GO" id="GO:0003724">
    <property type="term" value="F:RNA helicase activity"/>
    <property type="evidence" value="ECO:0007669"/>
    <property type="project" value="UniProtKB-EC"/>
</dbReference>
<dbReference type="PROSITE" id="PS51195">
    <property type="entry name" value="Q_MOTIF"/>
    <property type="match status" value="1"/>
</dbReference>
<dbReference type="AlphaFoldDB" id="A0AAV9IM62"/>
<evidence type="ECO:0000313" key="14">
    <source>
        <dbReference type="Proteomes" id="UP001300502"/>
    </source>
</evidence>
<reference evidence="13 14" key="1">
    <citation type="submission" date="2022-07" db="EMBL/GenBank/DDBJ databases">
        <title>Genome-wide signatures of adaptation to extreme environments.</title>
        <authorList>
            <person name="Cho C.H."/>
            <person name="Yoon H.S."/>
        </authorList>
    </citation>
    <scope>NUCLEOTIDE SEQUENCE [LARGE SCALE GENOMIC DNA]</scope>
    <source>
        <strain evidence="13 14">108.79 E11</strain>
    </source>
</reference>
<feature type="domain" description="Helicase C-terminal" evidence="11">
    <location>
        <begin position="311"/>
        <end position="463"/>
    </location>
</feature>
<dbReference type="InterPro" id="IPR001650">
    <property type="entry name" value="Helicase_C-like"/>
</dbReference>
<feature type="short sequence motif" description="Q motif" evidence="8">
    <location>
        <begin position="79"/>
        <end position="107"/>
    </location>
</feature>
<sequence length="469" mass="52553">MATPSTSGNGTVENKNEDNTLNNIEQVVKEINIKDTETDEPFIPPPRKEGEEDGLDPSDEASRVEVLQSDPNTPYSSVSTFEELGLSKELLQGVYAMKYNKPSRIQATSLPLIAKDPPKNLIGQAKNGSGKTACFVLGMLMKVNTKVEEVQALCVVPTRELARQILSVLETMGKYTGVKVYCAVKQTEEERNVRQSIIRDHIIVGTPGRVMDLIKRRLFNPATVKIFVLDEADVMVDTQGMGDQTLRIKRALSPQVQTLLFSATFSEQVQALAQRVAPNASQIAVKREELNLDNVQQYYFMCEGADKRFDLLSDIYGCLTIGQSIIFVHTRASANELTKRLREEGHTVSLLHGGDMSPEERDRVIDEFRRGTTKVLVTTNVLARGVDVLQVTVVVNYDLPLDVNNQPDPETYLHRVGRTGRFGRKGLAINFVYDRYSLKQLQDIEKYLGNCHIEKVNSVEELEKKIKHI</sequence>
<accession>A0AAV9IM62</accession>
<feature type="domain" description="DEAD-box RNA helicase Q" evidence="12">
    <location>
        <begin position="79"/>
        <end position="107"/>
    </location>
</feature>
<dbReference type="Pfam" id="PF00270">
    <property type="entry name" value="DEAD"/>
    <property type="match status" value="1"/>
</dbReference>
<gene>
    <name evidence="13" type="ORF">GAYE_SCF55G6309</name>
</gene>
<dbReference type="CDD" id="cd17963">
    <property type="entry name" value="DEADc_DDX19_DDX25"/>
    <property type="match status" value="1"/>
</dbReference>
<proteinExistence type="predicted"/>
<feature type="compositionally biased region" description="Basic and acidic residues" evidence="9">
    <location>
        <begin position="27"/>
        <end position="36"/>
    </location>
</feature>
<dbReference type="Gene3D" id="3.40.50.300">
    <property type="entry name" value="P-loop containing nucleotide triphosphate hydrolases"/>
    <property type="match status" value="2"/>
</dbReference>
<dbReference type="CDD" id="cd18787">
    <property type="entry name" value="SF2_C_DEAD"/>
    <property type="match status" value="1"/>
</dbReference>
<evidence type="ECO:0000256" key="6">
    <source>
        <dbReference type="ARBA" id="ARBA00022884"/>
    </source>
</evidence>
<keyword evidence="2" id="KW-0547">Nucleotide-binding</keyword>
<dbReference type="Pfam" id="PF00271">
    <property type="entry name" value="Helicase_C"/>
    <property type="match status" value="1"/>
</dbReference>
<evidence type="ECO:0000256" key="4">
    <source>
        <dbReference type="ARBA" id="ARBA00022806"/>
    </source>
</evidence>
<dbReference type="GO" id="GO:0005524">
    <property type="term" value="F:ATP binding"/>
    <property type="evidence" value="ECO:0007669"/>
    <property type="project" value="UniProtKB-KW"/>
</dbReference>
<dbReference type="EMBL" id="JANCYU010000063">
    <property type="protein sequence ID" value="KAK4528368.1"/>
    <property type="molecule type" value="Genomic_DNA"/>
</dbReference>
<dbReference type="InterPro" id="IPR014014">
    <property type="entry name" value="RNA_helicase_DEAD_Q_motif"/>
</dbReference>
<feature type="region of interest" description="Disordered" evidence="9">
    <location>
        <begin position="1"/>
        <end position="75"/>
    </location>
</feature>
<dbReference type="SMART" id="SM00487">
    <property type="entry name" value="DEXDc"/>
    <property type="match status" value="1"/>
</dbReference>
<comment type="catalytic activity">
    <reaction evidence="7">
        <text>ATP + H2O = ADP + phosphate + H(+)</text>
        <dbReference type="Rhea" id="RHEA:13065"/>
        <dbReference type="ChEBI" id="CHEBI:15377"/>
        <dbReference type="ChEBI" id="CHEBI:15378"/>
        <dbReference type="ChEBI" id="CHEBI:30616"/>
        <dbReference type="ChEBI" id="CHEBI:43474"/>
        <dbReference type="ChEBI" id="CHEBI:456216"/>
        <dbReference type="EC" id="3.6.4.13"/>
    </reaction>
</comment>
<keyword evidence="14" id="KW-1185">Reference proteome</keyword>
<evidence type="ECO:0000256" key="9">
    <source>
        <dbReference type="SAM" id="MobiDB-lite"/>
    </source>
</evidence>
<keyword evidence="5" id="KW-0067">ATP-binding</keyword>
<evidence type="ECO:0000256" key="5">
    <source>
        <dbReference type="ARBA" id="ARBA00022840"/>
    </source>
</evidence>
<evidence type="ECO:0000259" key="10">
    <source>
        <dbReference type="PROSITE" id="PS51192"/>
    </source>
</evidence>
<dbReference type="InterPro" id="IPR014001">
    <property type="entry name" value="Helicase_ATP-bd"/>
</dbReference>
<dbReference type="GO" id="GO:0016787">
    <property type="term" value="F:hydrolase activity"/>
    <property type="evidence" value="ECO:0007669"/>
    <property type="project" value="UniProtKB-KW"/>
</dbReference>
<evidence type="ECO:0000259" key="11">
    <source>
        <dbReference type="PROSITE" id="PS51194"/>
    </source>
</evidence>
<dbReference type="PROSITE" id="PS51194">
    <property type="entry name" value="HELICASE_CTER"/>
    <property type="match status" value="1"/>
</dbReference>
<evidence type="ECO:0000313" key="13">
    <source>
        <dbReference type="EMBL" id="KAK4528368.1"/>
    </source>
</evidence>
<dbReference type="SUPFAM" id="SSF52540">
    <property type="entry name" value="P-loop containing nucleoside triphosphate hydrolases"/>
    <property type="match status" value="1"/>
</dbReference>
<evidence type="ECO:0000256" key="8">
    <source>
        <dbReference type="PROSITE-ProRule" id="PRU00552"/>
    </source>
</evidence>
<dbReference type="FunFam" id="3.40.50.300:FF:000849">
    <property type="entry name" value="ATP-dependent RNA helicase DBP5"/>
    <property type="match status" value="1"/>
</dbReference>
<dbReference type="GO" id="GO:0003723">
    <property type="term" value="F:RNA binding"/>
    <property type="evidence" value="ECO:0007669"/>
    <property type="project" value="UniProtKB-KW"/>
</dbReference>
<feature type="domain" description="Helicase ATP-binding" evidence="10">
    <location>
        <begin position="112"/>
        <end position="283"/>
    </location>
</feature>
<dbReference type="PROSITE" id="PS51192">
    <property type="entry name" value="HELICASE_ATP_BIND_1"/>
    <property type="match status" value="1"/>
</dbReference>
<feature type="compositionally biased region" description="Polar residues" evidence="9">
    <location>
        <begin position="1"/>
        <end position="25"/>
    </location>
</feature>
<name>A0AAV9IM62_9RHOD</name>